<dbReference type="AlphaFoldDB" id="A0A5J5AY02"/>
<keyword evidence="2" id="KW-1185">Reference proteome</keyword>
<accession>A0A5J5AY02</accession>
<proteinExistence type="predicted"/>
<name>A0A5J5AY02_9ASTE</name>
<dbReference type="InterPro" id="IPR004158">
    <property type="entry name" value="DUF247_pln"/>
</dbReference>
<evidence type="ECO:0000313" key="2">
    <source>
        <dbReference type="Proteomes" id="UP000325577"/>
    </source>
</evidence>
<dbReference type="Proteomes" id="UP000325577">
    <property type="component" value="Linkage Group LG17"/>
</dbReference>
<protein>
    <submittedName>
        <fullName evidence="1">Uncharacterized protein</fullName>
    </submittedName>
</protein>
<gene>
    <name evidence="1" type="ORF">F0562_030252</name>
</gene>
<evidence type="ECO:0000313" key="1">
    <source>
        <dbReference type="EMBL" id="KAA8535249.1"/>
    </source>
</evidence>
<dbReference type="Pfam" id="PF03140">
    <property type="entry name" value="DUF247"/>
    <property type="match status" value="1"/>
</dbReference>
<organism evidence="1 2">
    <name type="scientific">Nyssa sinensis</name>
    <dbReference type="NCBI Taxonomy" id="561372"/>
    <lineage>
        <taxon>Eukaryota</taxon>
        <taxon>Viridiplantae</taxon>
        <taxon>Streptophyta</taxon>
        <taxon>Embryophyta</taxon>
        <taxon>Tracheophyta</taxon>
        <taxon>Spermatophyta</taxon>
        <taxon>Magnoliopsida</taxon>
        <taxon>eudicotyledons</taxon>
        <taxon>Gunneridae</taxon>
        <taxon>Pentapetalae</taxon>
        <taxon>asterids</taxon>
        <taxon>Cornales</taxon>
        <taxon>Nyssaceae</taxon>
        <taxon>Nyssa</taxon>
    </lineage>
</organism>
<dbReference type="EMBL" id="CM018040">
    <property type="protein sequence ID" value="KAA8535249.1"/>
    <property type="molecule type" value="Genomic_DNA"/>
</dbReference>
<dbReference type="PANTHER" id="PTHR31549:SF289">
    <property type="match status" value="1"/>
</dbReference>
<reference evidence="1 2" key="1">
    <citation type="submission" date="2019-09" db="EMBL/GenBank/DDBJ databases">
        <title>A chromosome-level genome assembly of the Chinese tupelo Nyssa sinensis.</title>
        <authorList>
            <person name="Yang X."/>
            <person name="Kang M."/>
            <person name="Yang Y."/>
            <person name="Xiong H."/>
            <person name="Wang M."/>
            <person name="Zhang Z."/>
            <person name="Wang Z."/>
            <person name="Wu H."/>
            <person name="Ma T."/>
            <person name="Liu J."/>
            <person name="Xi Z."/>
        </authorList>
    </citation>
    <scope>NUCLEOTIDE SEQUENCE [LARGE SCALE GENOMIC DNA]</scope>
    <source>
        <strain evidence="1">J267</strain>
        <tissue evidence="1">Leaf</tissue>
    </source>
</reference>
<sequence>MSRIIHEEVEIDINGLGGCIFEVPKSIRAFKPEAYTPQLLALGPYHHFLPELYQTQLAKLSAAKEVLRLYQLLNFEQLINDLKELELPIRVCYNKYLDLDPNTLAWILAIDGLFLLHFFSIDMHNEDHFAGGKLKINAIIADIMMLENQIPIILLREFRGLSHHMVILKPEVMEMREMIIEEVQVEYSREIGENVGQIIHVATDLGIPGAAVIQKAFTIKETMQQIYDLLGKEGNNSRTEGETLKVEKIKIPKVSQLCNLAKIKFCANGGGIRHIQFDEKELTFYLPLITLNVNSEVILRNLVAYEILSAKPEPTLEFAQYVDLMSGIINDADDVRLLKEAGIIEGSLTNEEIVSLFNHIDKVTRKLSEKTEPREDR</sequence>
<dbReference type="OrthoDB" id="2356035at2759"/>
<dbReference type="PANTHER" id="PTHR31549">
    <property type="entry name" value="PROTEIN, PUTATIVE (DUF247)-RELATED-RELATED"/>
    <property type="match status" value="1"/>
</dbReference>